<evidence type="ECO:0000256" key="1">
    <source>
        <dbReference type="SAM" id="MobiDB-lite"/>
    </source>
</evidence>
<accession>A0ABN2I6G4</accession>
<organism evidence="2 3">
    <name type="scientific">Microbacterium sediminicola</name>
    <dbReference type="NCBI Taxonomy" id="415210"/>
    <lineage>
        <taxon>Bacteria</taxon>
        <taxon>Bacillati</taxon>
        <taxon>Actinomycetota</taxon>
        <taxon>Actinomycetes</taxon>
        <taxon>Micrococcales</taxon>
        <taxon>Microbacteriaceae</taxon>
        <taxon>Microbacterium</taxon>
    </lineage>
</organism>
<proteinExistence type="predicted"/>
<gene>
    <name evidence="2" type="ORF">GCM10009808_16410</name>
</gene>
<comment type="caution">
    <text evidence="2">The sequence shown here is derived from an EMBL/GenBank/DDBJ whole genome shotgun (WGS) entry which is preliminary data.</text>
</comment>
<sequence>MLRVPRPVEMTAAENAALDPLFELDAARADEIRAQRADYRNAAAAWDADLSAVEQWRQNDEAPVQGPANPGGDALPGADPTGRAFLDSIGATDVQVRFDAGDLNCGYAAQAELDTWRTLISGGCFQTAYPDWLFVAWEPGTEEFAWPLFVHEAMHWWQYQNYYPALLEADREGVPEELYDEEFETDASCRAVYLHGITRSAYADSSSPCTIDWYEGWFLDHLASLGVRVSAPTAEEFEVTTVIRP</sequence>
<dbReference type="Proteomes" id="UP001501690">
    <property type="component" value="Unassembled WGS sequence"/>
</dbReference>
<feature type="region of interest" description="Disordered" evidence="1">
    <location>
        <begin position="58"/>
        <end position="80"/>
    </location>
</feature>
<evidence type="ECO:0000313" key="2">
    <source>
        <dbReference type="EMBL" id="GAA1699505.1"/>
    </source>
</evidence>
<dbReference type="EMBL" id="BAAAPL010000001">
    <property type="protein sequence ID" value="GAA1699505.1"/>
    <property type="molecule type" value="Genomic_DNA"/>
</dbReference>
<keyword evidence="3" id="KW-1185">Reference proteome</keyword>
<evidence type="ECO:0000313" key="3">
    <source>
        <dbReference type="Proteomes" id="UP001501690"/>
    </source>
</evidence>
<name>A0ABN2I6G4_9MICO</name>
<reference evidence="2 3" key="1">
    <citation type="journal article" date="2019" name="Int. J. Syst. Evol. Microbiol.">
        <title>The Global Catalogue of Microorganisms (GCM) 10K type strain sequencing project: providing services to taxonomists for standard genome sequencing and annotation.</title>
        <authorList>
            <consortium name="The Broad Institute Genomics Platform"/>
            <consortium name="The Broad Institute Genome Sequencing Center for Infectious Disease"/>
            <person name="Wu L."/>
            <person name="Ma J."/>
        </authorList>
    </citation>
    <scope>NUCLEOTIDE SEQUENCE [LARGE SCALE GENOMIC DNA]</scope>
    <source>
        <strain evidence="2 3">JCM 15577</strain>
    </source>
</reference>
<evidence type="ECO:0008006" key="4">
    <source>
        <dbReference type="Google" id="ProtNLM"/>
    </source>
</evidence>
<protein>
    <recommendedName>
        <fullName evidence="4">DUF4157 domain-containing protein</fullName>
    </recommendedName>
</protein>